<reference evidence="2 3" key="1">
    <citation type="journal article" date="2023" name="Plants (Basel)">
        <title>Bridging the Gap: Combining Genomics and Transcriptomics Approaches to Understand Stylosanthes scabra, an Orphan Legume from the Brazilian Caatinga.</title>
        <authorList>
            <person name="Ferreira-Neto J.R.C."/>
            <person name="da Silva M.D."/>
            <person name="Binneck E."/>
            <person name="de Melo N.F."/>
            <person name="da Silva R.H."/>
            <person name="de Melo A.L.T.M."/>
            <person name="Pandolfi V."/>
            <person name="Bustamante F.O."/>
            <person name="Brasileiro-Vidal A.C."/>
            <person name="Benko-Iseppon A.M."/>
        </authorList>
    </citation>
    <scope>NUCLEOTIDE SEQUENCE [LARGE SCALE GENOMIC DNA]</scope>
    <source>
        <tissue evidence="2">Leaves</tissue>
    </source>
</reference>
<keyword evidence="1" id="KW-0812">Transmembrane</keyword>
<dbReference type="EMBL" id="JASCZI010000588">
    <property type="protein sequence ID" value="MED6112557.1"/>
    <property type="molecule type" value="Genomic_DNA"/>
</dbReference>
<feature type="transmembrane region" description="Helical" evidence="1">
    <location>
        <begin position="113"/>
        <end position="135"/>
    </location>
</feature>
<dbReference type="Proteomes" id="UP001341840">
    <property type="component" value="Unassembled WGS sequence"/>
</dbReference>
<sequence>MEGSNRNFQFSVNSYKCLFCSAEVLCLLLYHYEQIYYFKALGWSPASSSFFSTAGGLQCQSTIPVPVQKAQFMPTSSGFQSRVFPQSSANATELFEGYITSNIIDMFRILERFFSFLNLVSFLNGVLLIYCSTIWGSCGSTSMVQLLREYYLEPSKLIRLVEFERAASGGKKKKFQSIKIDPELSRTVIVSTKLDTRIPQFARPSDVEVSLSPPACTLDGCILGDSPFSKSVYWSNDEFKQAICFREIEDFSSLEEKLGRSLSKQERNRIGVSKLRWFLEELLKQSLLIEVKLKEKGSTFNDLFLTKLSLLLKGTVVAPPGETLQDERKYIYIYIYREKGCHLGNQGKKIFCDSFGKYLKLELTIEEEWY</sequence>
<keyword evidence="3" id="KW-1185">Reference proteome</keyword>
<keyword evidence="1" id="KW-1133">Transmembrane helix</keyword>
<proteinExistence type="predicted"/>
<protein>
    <submittedName>
        <fullName evidence="2">Uncharacterized protein</fullName>
    </submittedName>
</protein>
<keyword evidence="1" id="KW-0472">Membrane</keyword>
<accession>A0ABU6QM10</accession>
<evidence type="ECO:0000256" key="1">
    <source>
        <dbReference type="SAM" id="Phobius"/>
    </source>
</evidence>
<name>A0ABU6QM10_9FABA</name>
<evidence type="ECO:0000313" key="2">
    <source>
        <dbReference type="EMBL" id="MED6112557.1"/>
    </source>
</evidence>
<gene>
    <name evidence="2" type="ORF">PIB30_062783</name>
</gene>
<comment type="caution">
    <text evidence="2">The sequence shown here is derived from an EMBL/GenBank/DDBJ whole genome shotgun (WGS) entry which is preliminary data.</text>
</comment>
<evidence type="ECO:0000313" key="3">
    <source>
        <dbReference type="Proteomes" id="UP001341840"/>
    </source>
</evidence>
<organism evidence="2 3">
    <name type="scientific">Stylosanthes scabra</name>
    <dbReference type="NCBI Taxonomy" id="79078"/>
    <lineage>
        <taxon>Eukaryota</taxon>
        <taxon>Viridiplantae</taxon>
        <taxon>Streptophyta</taxon>
        <taxon>Embryophyta</taxon>
        <taxon>Tracheophyta</taxon>
        <taxon>Spermatophyta</taxon>
        <taxon>Magnoliopsida</taxon>
        <taxon>eudicotyledons</taxon>
        <taxon>Gunneridae</taxon>
        <taxon>Pentapetalae</taxon>
        <taxon>rosids</taxon>
        <taxon>fabids</taxon>
        <taxon>Fabales</taxon>
        <taxon>Fabaceae</taxon>
        <taxon>Papilionoideae</taxon>
        <taxon>50 kb inversion clade</taxon>
        <taxon>dalbergioids sensu lato</taxon>
        <taxon>Dalbergieae</taxon>
        <taxon>Pterocarpus clade</taxon>
        <taxon>Stylosanthes</taxon>
    </lineage>
</organism>